<dbReference type="EMBL" id="AK221397">
    <property type="protein sequence ID" value="BAD94339.1"/>
    <property type="molecule type" value="mRNA"/>
</dbReference>
<protein>
    <submittedName>
        <fullName evidence="2">Uncharacterized protein</fullName>
    </submittedName>
</protein>
<sequence length="108" mass="11827">VGIVTQTGAYFFLAASVPLFGSSSAIATLAKEHTAAAAAVKTRSLLIFMLCSCFLFSKLVVFSLPEALTTVRLRLLLLEMFAGRFETVGRNEDVMVIDAIAIEKRRRR</sequence>
<keyword evidence="1" id="KW-1133">Transmembrane helix</keyword>
<feature type="non-terminal residue" evidence="2">
    <location>
        <position position="1"/>
    </location>
</feature>
<organism evidence="2">
    <name type="scientific">Arabidopsis thaliana</name>
    <name type="common">Mouse-ear cress</name>
    <dbReference type="NCBI Taxonomy" id="3702"/>
    <lineage>
        <taxon>Eukaryota</taxon>
        <taxon>Viridiplantae</taxon>
        <taxon>Streptophyta</taxon>
        <taxon>Embryophyta</taxon>
        <taxon>Tracheophyta</taxon>
        <taxon>Spermatophyta</taxon>
        <taxon>Magnoliopsida</taxon>
        <taxon>eudicotyledons</taxon>
        <taxon>Gunneridae</taxon>
        <taxon>Pentapetalae</taxon>
        <taxon>rosids</taxon>
        <taxon>malvids</taxon>
        <taxon>Brassicales</taxon>
        <taxon>Brassicaceae</taxon>
        <taxon>Camelineae</taxon>
        <taxon>Arabidopsis</taxon>
    </lineage>
</organism>
<proteinExistence type="evidence at transcript level"/>
<accession>Q56YC6</accession>
<evidence type="ECO:0000313" key="2">
    <source>
        <dbReference type="EMBL" id="BAD94339.1"/>
    </source>
</evidence>
<dbReference type="AlphaFoldDB" id="Q56YC6"/>
<evidence type="ECO:0000256" key="1">
    <source>
        <dbReference type="SAM" id="Phobius"/>
    </source>
</evidence>
<keyword evidence="1" id="KW-0472">Membrane</keyword>
<feature type="transmembrane region" description="Helical" evidence="1">
    <location>
        <begin position="9"/>
        <end position="30"/>
    </location>
</feature>
<reference evidence="2" key="1">
    <citation type="submission" date="2005-03" db="EMBL/GenBank/DDBJ databases">
        <title>Large-scale analysis of RIKEN Arabidopsis full-length (RAFL) cDNAs.</title>
        <authorList>
            <person name="Totoki Y."/>
            <person name="Seki M."/>
            <person name="Ishida J."/>
            <person name="Nakajima M."/>
            <person name="Enju A."/>
            <person name="Kamiya A."/>
            <person name="Narusaka M."/>
            <person name="Shin-i T."/>
            <person name="Nakagawa M."/>
            <person name="Sakamoto N."/>
            <person name="Oishi K."/>
            <person name="Kohara Y."/>
            <person name="Kobayashi M."/>
            <person name="Toyoda A."/>
            <person name="Sakaki Y."/>
            <person name="Sakurai T."/>
            <person name="Iida K."/>
            <person name="Akiyama K."/>
            <person name="Satou M."/>
            <person name="Toyoda T."/>
            <person name="Konagaya A."/>
            <person name="Carninci P."/>
            <person name="Kawai J."/>
            <person name="Hayashizaki Y."/>
            <person name="Shinozaki K."/>
        </authorList>
    </citation>
    <scope>NUCLEOTIDE SEQUENCE</scope>
</reference>
<dbReference type="ExpressionAtlas" id="Q56YC6">
    <property type="expression patterns" value="differential"/>
</dbReference>
<feature type="transmembrane region" description="Helical" evidence="1">
    <location>
        <begin position="45"/>
        <end position="64"/>
    </location>
</feature>
<keyword evidence="1" id="KW-0812">Transmembrane</keyword>
<name>Q56YC6_ARATH</name>